<proteinExistence type="predicted"/>
<reference evidence="2" key="1">
    <citation type="submission" date="2014-09" db="EMBL/GenBank/DDBJ databases">
        <authorList>
            <person name="Mudge J."/>
            <person name="Ramaraj T."/>
            <person name="Lindquist I.E."/>
            <person name="Bharti A.K."/>
            <person name="Sundararajan A."/>
            <person name="Cameron C.T."/>
            <person name="Woodward J.E."/>
            <person name="May G.D."/>
            <person name="Brubaker C."/>
            <person name="Broadhvest J."/>
            <person name="Wilkins T.A."/>
        </authorList>
    </citation>
    <scope>NUCLEOTIDE SEQUENCE</scope>
    <source>
        <strain evidence="2">cv. AKA8401</strain>
    </source>
</reference>
<dbReference type="Proteomes" id="UP000032142">
    <property type="component" value="Unassembled WGS sequence"/>
</dbReference>
<organism evidence="1 2">
    <name type="scientific">Gossypium arboreum</name>
    <name type="common">Tree cotton</name>
    <name type="synonym">Gossypium nanking</name>
    <dbReference type="NCBI Taxonomy" id="29729"/>
    <lineage>
        <taxon>Eukaryota</taxon>
        <taxon>Viridiplantae</taxon>
        <taxon>Streptophyta</taxon>
        <taxon>Embryophyta</taxon>
        <taxon>Tracheophyta</taxon>
        <taxon>Spermatophyta</taxon>
        <taxon>Magnoliopsida</taxon>
        <taxon>eudicotyledons</taxon>
        <taxon>Gunneridae</taxon>
        <taxon>Pentapetalae</taxon>
        <taxon>rosids</taxon>
        <taxon>malvids</taxon>
        <taxon>Malvales</taxon>
        <taxon>Malvaceae</taxon>
        <taxon>Malvoideae</taxon>
        <taxon>Gossypium</taxon>
    </lineage>
</organism>
<name>A0A0B0PRG0_GOSAR</name>
<dbReference type="GO" id="GO:0016301">
    <property type="term" value="F:kinase activity"/>
    <property type="evidence" value="ECO:0007669"/>
    <property type="project" value="UniProtKB-KW"/>
</dbReference>
<accession>A0A0B0PRG0</accession>
<protein>
    <submittedName>
        <fullName evidence="1">Serine/threonine-protein kinase rio1</fullName>
    </submittedName>
</protein>
<sequence>MEKYNHISMSYIAHITYVHKCTYIYLSFSNKIYISNVSELAIHSHSHSFLGIPVKPYRIK</sequence>
<dbReference type="EMBL" id="KN447721">
    <property type="protein sequence ID" value="KHG29058.1"/>
    <property type="molecule type" value="Genomic_DNA"/>
</dbReference>
<gene>
    <name evidence="1" type="ORF">F383_14285</name>
</gene>
<keyword evidence="1" id="KW-0418">Kinase</keyword>
<evidence type="ECO:0000313" key="2">
    <source>
        <dbReference type="Proteomes" id="UP000032142"/>
    </source>
</evidence>
<keyword evidence="1" id="KW-0808">Transferase</keyword>
<dbReference type="AlphaFoldDB" id="A0A0B0PRG0"/>
<keyword evidence="2" id="KW-1185">Reference proteome</keyword>
<evidence type="ECO:0000313" key="1">
    <source>
        <dbReference type="EMBL" id="KHG29058.1"/>
    </source>
</evidence>